<keyword evidence="2" id="KW-1185">Reference proteome</keyword>
<dbReference type="Proteomes" id="UP000032232">
    <property type="component" value="Unassembled WGS sequence"/>
</dbReference>
<dbReference type="PATRIC" id="fig|935700.4.peg.656"/>
<sequence length="152" mass="17162">MKFVATEDIRAPREEVWPHVADIDRWEGMIAAKTKRLDRRPPGPAAVGTTWDARASIRDKDRDVTARLVRMDEPGRLTFETRTDGMEVTFDVMLEEKGPHMTRLSVVTEAKAKSLTARLLLQSAKLARGQMAKRYKARVAAFAARLEGDRKA</sequence>
<organism evidence="1 2">
    <name type="scientific">Jannaschia aquimarina</name>
    <dbReference type="NCBI Taxonomy" id="935700"/>
    <lineage>
        <taxon>Bacteria</taxon>
        <taxon>Pseudomonadati</taxon>
        <taxon>Pseudomonadota</taxon>
        <taxon>Alphaproteobacteria</taxon>
        <taxon>Rhodobacterales</taxon>
        <taxon>Roseobacteraceae</taxon>
        <taxon>Jannaschia</taxon>
    </lineage>
</organism>
<dbReference type="SUPFAM" id="SSF55961">
    <property type="entry name" value="Bet v1-like"/>
    <property type="match status" value="1"/>
</dbReference>
<dbReference type="STRING" id="935700.jaqu_06210"/>
<evidence type="ECO:0000313" key="2">
    <source>
        <dbReference type="Proteomes" id="UP000032232"/>
    </source>
</evidence>
<comment type="caution">
    <text evidence="1">The sequence shown here is derived from an EMBL/GenBank/DDBJ whole genome shotgun (WGS) entry which is preliminary data.</text>
</comment>
<dbReference type="InterPro" id="IPR019587">
    <property type="entry name" value="Polyketide_cyclase/dehydratase"/>
</dbReference>
<dbReference type="Pfam" id="PF10604">
    <property type="entry name" value="Polyketide_cyc2"/>
    <property type="match status" value="1"/>
</dbReference>
<evidence type="ECO:0000313" key="1">
    <source>
        <dbReference type="EMBL" id="KIT17730.1"/>
    </source>
</evidence>
<dbReference type="RefSeq" id="WP_052500743.1">
    <property type="nucleotide sequence ID" value="NZ_FZPF01000002.1"/>
</dbReference>
<dbReference type="InterPro" id="IPR023393">
    <property type="entry name" value="START-like_dom_sf"/>
</dbReference>
<dbReference type="CDD" id="cd07812">
    <property type="entry name" value="SRPBCC"/>
    <property type="match status" value="1"/>
</dbReference>
<dbReference type="EMBL" id="JYFE01000016">
    <property type="protein sequence ID" value="KIT17730.1"/>
    <property type="molecule type" value="Genomic_DNA"/>
</dbReference>
<name>A0A0D1EQ40_9RHOB</name>
<protein>
    <submittedName>
        <fullName evidence="1">Polyketide cyclase / dehydrase and lipid transport</fullName>
    </submittedName>
</protein>
<dbReference type="Gene3D" id="3.30.530.20">
    <property type="match status" value="1"/>
</dbReference>
<accession>A0A0D1EQ40</accession>
<reference evidence="1 2" key="1">
    <citation type="submission" date="2015-02" db="EMBL/GenBank/DDBJ databases">
        <title>Genome Sequence of Jannaschia aquimarina DSM28248, a member of the Roseobacter clade.</title>
        <authorList>
            <person name="Voget S."/>
            <person name="Daniel R."/>
        </authorList>
    </citation>
    <scope>NUCLEOTIDE SEQUENCE [LARGE SCALE GENOMIC DNA]</scope>
    <source>
        <strain evidence="1 2">GSW-M26</strain>
    </source>
</reference>
<proteinExistence type="predicted"/>
<dbReference type="OrthoDB" id="7860307at2"/>
<dbReference type="AlphaFoldDB" id="A0A0D1EQ40"/>
<gene>
    <name evidence="1" type="ORF">jaqu_06210</name>
</gene>